<evidence type="ECO:0000313" key="7">
    <source>
        <dbReference type="Proteomes" id="UP000321413"/>
    </source>
</evidence>
<dbReference type="InterPro" id="IPR013384">
    <property type="entry name" value="Flagell_FlgL"/>
</dbReference>
<dbReference type="GO" id="GO:0071973">
    <property type="term" value="P:bacterial-type flagellum-dependent cell motility"/>
    <property type="evidence" value="ECO:0007669"/>
    <property type="project" value="InterPro"/>
</dbReference>
<gene>
    <name evidence="6" type="primary">flgL</name>
    <name evidence="6" type="ORF">FVD38_19200</name>
</gene>
<dbReference type="PANTHER" id="PTHR42792">
    <property type="entry name" value="FLAGELLIN"/>
    <property type="match status" value="1"/>
</dbReference>
<sequence>MRIASSQYQSTMNQSLQVNQERVSYIMQQLATNKRILLPSDDPVDSVRLSRLAREESTVQQYRDNIASLKLRLTKSEGYLSNMVNEMLPGRDLLVWASDGSNAPDDLKAMVTPLTSLRDSLFYTANTIDQEGNHLFSGTLTKTAPMVFDPVGDPGERYKFVGNTATQEVVIGSGLTQPANENLAGLEKLLNQLDESIRVLSVPGVSANDPAVRAILKANLDSFDAAQALVSDKVANLGGRQNIMKTLDANHANISLSNKMAITDIGQLDVGLAATELNGYSSALQATYKAYAKIGNLSLFNAI</sequence>
<dbReference type="Pfam" id="PF00669">
    <property type="entry name" value="Flagellin_N"/>
    <property type="match status" value="1"/>
</dbReference>
<comment type="caution">
    <text evidence="6">The sequence shown here is derived from an EMBL/GenBank/DDBJ whole genome shotgun (WGS) entry which is preliminary data.</text>
</comment>
<comment type="subcellular location">
    <subcellularLocation>
        <location evidence="1">Bacterial flagellum</location>
    </subcellularLocation>
    <subcellularLocation>
        <location evidence="2">Secreted</location>
    </subcellularLocation>
</comment>
<dbReference type="RefSeq" id="WP_147936307.1">
    <property type="nucleotide sequence ID" value="NZ_VPFD01000023.1"/>
</dbReference>
<reference evidence="6 7" key="1">
    <citation type="submission" date="2019-08" db="EMBL/GenBank/DDBJ databases">
        <title>Massilia golmudensis sp. nov., isolated from sand in the Qinghai-Tibetan Plateau.</title>
        <authorList>
            <person name="Zhang B."/>
        </authorList>
    </citation>
    <scope>NUCLEOTIDE SEQUENCE [LARGE SCALE GENOMIC DNA]</scope>
    <source>
        <strain evidence="6 7">GEM5</strain>
    </source>
</reference>
<name>A0A5C7G1Q8_9BURK</name>
<keyword evidence="6" id="KW-0969">Cilium</keyword>
<dbReference type="SUPFAM" id="SSF64518">
    <property type="entry name" value="Phase 1 flagellin"/>
    <property type="match status" value="1"/>
</dbReference>
<protein>
    <submittedName>
        <fullName evidence="6">Flagellar hook-associated protein 3</fullName>
    </submittedName>
</protein>
<dbReference type="Proteomes" id="UP000321413">
    <property type="component" value="Unassembled WGS sequence"/>
</dbReference>
<feature type="domain" description="Flagellin N-terminal" evidence="5">
    <location>
        <begin position="6"/>
        <end position="140"/>
    </location>
</feature>
<comment type="similarity">
    <text evidence="3">Belongs to the bacterial flagellin family.</text>
</comment>
<organism evidence="6 7">
    <name type="scientific">Massilia arenae</name>
    <dbReference type="NCBI Taxonomy" id="2603288"/>
    <lineage>
        <taxon>Bacteria</taxon>
        <taxon>Pseudomonadati</taxon>
        <taxon>Pseudomonadota</taxon>
        <taxon>Betaproteobacteria</taxon>
        <taxon>Burkholderiales</taxon>
        <taxon>Oxalobacteraceae</taxon>
        <taxon>Telluria group</taxon>
        <taxon>Massilia</taxon>
    </lineage>
</organism>
<dbReference type="EMBL" id="VPFD01000023">
    <property type="protein sequence ID" value="TXF97736.1"/>
    <property type="molecule type" value="Genomic_DNA"/>
</dbReference>
<keyword evidence="7" id="KW-1185">Reference proteome</keyword>
<dbReference type="NCBIfam" id="TIGR02550">
    <property type="entry name" value="flagell_flgL"/>
    <property type="match status" value="1"/>
</dbReference>
<dbReference type="InterPro" id="IPR001029">
    <property type="entry name" value="Flagellin_N"/>
</dbReference>
<proteinExistence type="inferred from homology"/>
<evidence type="ECO:0000256" key="2">
    <source>
        <dbReference type="ARBA" id="ARBA00004613"/>
    </source>
</evidence>
<dbReference type="GO" id="GO:0005576">
    <property type="term" value="C:extracellular region"/>
    <property type="evidence" value="ECO:0007669"/>
    <property type="project" value="UniProtKB-SubCell"/>
</dbReference>
<dbReference type="GO" id="GO:0005198">
    <property type="term" value="F:structural molecule activity"/>
    <property type="evidence" value="ECO:0007669"/>
    <property type="project" value="InterPro"/>
</dbReference>
<keyword evidence="6" id="KW-0966">Cell projection</keyword>
<dbReference type="GO" id="GO:0009424">
    <property type="term" value="C:bacterial-type flagellum hook"/>
    <property type="evidence" value="ECO:0007669"/>
    <property type="project" value="InterPro"/>
</dbReference>
<dbReference type="AlphaFoldDB" id="A0A5C7G1Q8"/>
<keyword evidence="6" id="KW-0282">Flagellum</keyword>
<dbReference type="PANTHER" id="PTHR42792:SF1">
    <property type="entry name" value="FLAGELLAR HOOK-ASSOCIATED PROTEIN 3"/>
    <property type="match status" value="1"/>
</dbReference>
<evidence type="ECO:0000256" key="3">
    <source>
        <dbReference type="ARBA" id="ARBA00005709"/>
    </source>
</evidence>
<evidence type="ECO:0000256" key="1">
    <source>
        <dbReference type="ARBA" id="ARBA00004365"/>
    </source>
</evidence>
<evidence type="ECO:0000313" key="6">
    <source>
        <dbReference type="EMBL" id="TXF97736.1"/>
    </source>
</evidence>
<evidence type="ECO:0000256" key="4">
    <source>
        <dbReference type="ARBA" id="ARBA00023143"/>
    </source>
</evidence>
<evidence type="ECO:0000259" key="5">
    <source>
        <dbReference type="Pfam" id="PF00669"/>
    </source>
</evidence>
<dbReference type="Gene3D" id="1.20.1330.10">
    <property type="entry name" value="f41 fragment of flagellin, N-terminal domain"/>
    <property type="match status" value="1"/>
</dbReference>
<accession>A0A5C7G1Q8</accession>
<dbReference type="InterPro" id="IPR001492">
    <property type="entry name" value="Flagellin"/>
</dbReference>
<keyword evidence="4" id="KW-0975">Bacterial flagellum</keyword>